<proteinExistence type="predicted"/>
<evidence type="ECO:0000313" key="1">
    <source>
        <dbReference type="EMBL" id="CEL11114.1"/>
    </source>
</evidence>
<dbReference type="EMBL" id="CDMC01000023">
    <property type="protein sequence ID" value="CEL11114.1"/>
    <property type="molecule type" value="Genomic_DNA"/>
</dbReference>
<evidence type="ECO:0000313" key="2">
    <source>
        <dbReference type="Proteomes" id="UP000054771"/>
    </source>
</evidence>
<name>A0A0U5CJJ2_ASPCI</name>
<sequence length="112" mass="12710">MSSETTCPVCADTARYSCFEDKHVIACSTCATCYSPKKHTRCLWCNDTDEPDWDHEAWMEWYQEQAKDSNDPEVARVLERMGGIDIKGGVKKKDINQLVEGMGGTKIDDKKK</sequence>
<protein>
    <submittedName>
        <fullName evidence="1">Uncharacterized protein</fullName>
    </submittedName>
</protein>
<organism evidence="1 2">
    <name type="scientific">Aspergillus calidoustus</name>
    <dbReference type="NCBI Taxonomy" id="454130"/>
    <lineage>
        <taxon>Eukaryota</taxon>
        <taxon>Fungi</taxon>
        <taxon>Dikarya</taxon>
        <taxon>Ascomycota</taxon>
        <taxon>Pezizomycotina</taxon>
        <taxon>Eurotiomycetes</taxon>
        <taxon>Eurotiomycetidae</taxon>
        <taxon>Eurotiales</taxon>
        <taxon>Aspergillaceae</taxon>
        <taxon>Aspergillus</taxon>
        <taxon>Aspergillus subgen. Nidulantes</taxon>
    </lineage>
</organism>
<keyword evidence="2" id="KW-1185">Reference proteome</keyword>
<dbReference type="AlphaFoldDB" id="A0A0U5CJJ2"/>
<dbReference type="Proteomes" id="UP000054771">
    <property type="component" value="Unassembled WGS sequence"/>
</dbReference>
<gene>
    <name evidence="1" type="ORF">ASPCAL14220</name>
</gene>
<dbReference type="OrthoDB" id="10361356at2759"/>
<reference evidence="2" key="1">
    <citation type="journal article" date="2016" name="Genome Announc.">
        <title>Draft genome sequences of fungus Aspergillus calidoustus.</title>
        <authorList>
            <person name="Horn F."/>
            <person name="Linde J."/>
            <person name="Mattern D.J."/>
            <person name="Walther G."/>
            <person name="Guthke R."/>
            <person name="Scherlach K."/>
            <person name="Martin K."/>
            <person name="Brakhage A.A."/>
            <person name="Petzke L."/>
            <person name="Valiante V."/>
        </authorList>
    </citation>
    <scope>NUCLEOTIDE SEQUENCE [LARGE SCALE GENOMIC DNA]</scope>
    <source>
        <strain evidence="2">SF006504</strain>
    </source>
</reference>
<accession>A0A0U5CJJ2</accession>